<comment type="caution">
    <text evidence="3">The sequence shown here is derived from an EMBL/GenBank/DDBJ whole genome shotgun (WGS) entry which is preliminary data.</text>
</comment>
<dbReference type="EMBL" id="APMP01000009">
    <property type="protein sequence ID" value="ENZ82186.1"/>
    <property type="molecule type" value="Genomic_DNA"/>
</dbReference>
<dbReference type="Gene3D" id="1.10.540.10">
    <property type="entry name" value="Acyl-CoA dehydrogenase/oxidase, N-terminal domain"/>
    <property type="match status" value="1"/>
</dbReference>
<feature type="domain" description="Acyl-CoA dehydrogenase/oxidase C-terminal" evidence="2">
    <location>
        <begin position="175"/>
        <end position="291"/>
    </location>
</feature>
<dbReference type="SUPFAM" id="SSF47203">
    <property type="entry name" value="Acyl-CoA dehydrogenase C-terminal domain-like"/>
    <property type="match status" value="1"/>
</dbReference>
<dbReference type="PANTHER" id="PTHR43884">
    <property type="entry name" value="ACYL-COA DEHYDROGENASE"/>
    <property type="match status" value="1"/>
</dbReference>
<name>R0D0M6_CAUVI</name>
<dbReference type="PANTHER" id="PTHR43884:SF12">
    <property type="entry name" value="ISOVALERYL-COA DEHYDROGENASE, MITOCHONDRIAL-RELATED"/>
    <property type="match status" value="1"/>
</dbReference>
<reference evidence="3 4" key="1">
    <citation type="journal article" date="2013" name="Genome Announc.">
        <title>Draft Genome Sequence for Caulobacter sp. Strain OR37, a Bacterium Tolerant to Heavy Metals.</title>
        <authorList>
            <person name="Utturkar S.M."/>
            <person name="Bollmann A."/>
            <person name="Brzoska R.M."/>
            <person name="Klingeman D.M."/>
            <person name="Epstein S.E."/>
            <person name="Palumbo A.V."/>
            <person name="Brown S.D."/>
        </authorList>
    </citation>
    <scope>NUCLEOTIDE SEQUENCE [LARGE SCALE GENOMIC DNA]</scope>
    <source>
        <strain evidence="3 4">OR37</strain>
    </source>
</reference>
<dbReference type="InterPro" id="IPR036250">
    <property type="entry name" value="AcylCo_DH-like_C"/>
</dbReference>
<dbReference type="STRING" id="1292034.OR37_01998"/>
<dbReference type="InterPro" id="IPR009075">
    <property type="entry name" value="AcylCo_DH/oxidase_C"/>
</dbReference>
<keyword evidence="4" id="KW-1185">Reference proteome</keyword>
<evidence type="ECO:0000313" key="4">
    <source>
        <dbReference type="Proteomes" id="UP000013063"/>
    </source>
</evidence>
<protein>
    <recommendedName>
        <fullName evidence="2">Acyl-CoA dehydrogenase/oxidase C-terminal domain-containing protein</fullName>
    </recommendedName>
</protein>
<dbReference type="eggNOG" id="COG1960">
    <property type="taxonomic scope" value="Bacteria"/>
</dbReference>
<evidence type="ECO:0000259" key="2">
    <source>
        <dbReference type="Pfam" id="PF00441"/>
    </source>
</evidence>
<dbReference type="Proteomes" id="UP000013063">
    <property type="component" value="Unassembled WGS sequence"/>
</dbReference>
<dbReference type="GO" id="GO:0003995">
    <property type="term" value="F:acyl-CoA dehydrogenase activity"/>
    <property type="evidence" value="ECO:0007669"/>
    <property type="project" value="TreeGrafter"/>
</dbReference>
<sequence precursor="true">MTPENPSLSLTLPVEARDFADAATRYCARNLGAEPHDRQAVNFSRDLWRSMAELGLLEIAATPGDSAMLLTCVGLEVLGYHGFPGPLAQSVAVMGLSDARQPAWAGGERVPTLGGDVLTAWAAVADDLFLIDGDGLSQARLVGPIETLGATRAGLVERAEPLAGEVGDVLARYHMAISAYGVGAGRFFIDLAAEHARTRSQFGRPIGEFQAVAFPLAESLIGLEAAQLMTRAAAMALDAGRADAADLAGAARLSSTRAALKAGFAAHQTLGAYGVLDDGPVGWLSRRIQEYATLAPSSRGLRASLSLDVSRLLDPALWREGRQCN</sequence>
<dbReference type="Gene3D" id="1.20.140.10">
    <property type="entry name" value="Butyryl-CoA Dehydrogenase, subunit A, domain 3"/>
    <property type="match status" value="1"/>
</dbReference>
<evidence type="ECO:0000313" key="3">
    <source>
        <dbReference type="EMBL" id="ENZ82186.1"/>
    </source>
</evidence>
<organism evidence="3 4">
    <name type="scientific">Caulobacter vibrioides OR37</name>
    <dbReference type="NCBI Taxonomy" id="1292034"/>
    <lineage>
        <taxon>Bacteria</taxon>
        <taxon>Pseudomonadati</taxon>
        <taxon>Pseudomonadota</taxon>
        <taxon>Alphaproteobacteria</taxon>
        <taxon>Caulobacterales</taxon>
        <taxon>Caulobacteraceae</taxon>
        <taxon>Caulobacter</taxon>
    </lineage>
</organism>
<dbReference type="AlphaFoldDB" id="R0D0M6"/>
<evidence type="ECO:0000256" key="1">
    <source>
        <dbReference type="ARBA" id="ARBA00022630"/>
    </source>
</evidence>
<accession>R0D0M6</accession>
<dbReference type="PATRIC" id="fig|1292034.3.peg.1985"/>
<dbReference type="RefSeq" id="WP_004618829.1">
    <property type="nucleotide sequence ID" value="NZ_APMP01000009.1"/>
</dbReference>
<proteinExistence type="predicted"/>
<dbReference type="OrthoDB" id="2450120at2"/>
<dbReference type="Pfam" id="PF00441">
    <property type="entry name" value="Acyl-CoA_dh_1"/>
    <property type="match status" value="1"/>
</dbReference>
<gene>
    <name evidence="3" type="ORF">OR37_01998</name>
</gene>
<keyword evidence="1" id="KW-0285">Flavoprotein</keyword>
<dbReference type="GO" id="GO:0050660">
    <property type="term" value="F:flavin adenine dinucleotide binding"/>
    <property type="evidence" value="ECO:0007669"/>
    <property type="project" value="InterPro"/>
</dbReference>
<dbReference type="InterPro" id="IPR037069">
    <property type="entry name" value="AcylCoA_DH/ox_N_sf"/>
</dbReference>